<reference evidence="2" key="1">
    <citation type="submission" date="2016-10" db="EMBL/GenBank/DDBJ databases">
        <title>CRISPR-Cas defence system in Roseofilum reptotaenium: evidence of a bacteriophage-cyanobacterium arms race in the coral black band disease.</title>
        <authorList>
            <person name="Buerger P."/>
            <person name="Wood-Charlson E.M."/>
            <person name="Weynberg K.D."/>
            <person name="Willis B."/>
            <person name="Van Oppen M.J."/>
        </authorList>
    </citation>
    <scope>NUCLEOTIDE SEQUENCE [LARGE SCALE GENOMIC DNA]</scope>
    <source>
        <strain evidence="2">AO1-A</strain>
    </source>
</reference>
<dbReference type="EMBL" id="MLAW01000056">
    <property type="protein sequence ID" value="OJJ18393.1"/>
    <property type="molecule type" value="Genomic_DNA"/>
</dbReference>
<protein>
    <submittedName>
        <fullName evidence="2">Uncharacterized protein</fullName>
    </submittedName>
</protein>
<proteinExistence type="predicted"/>
<comment type="caution">
    <text evidence="2">The sequence shown here is derived from an EMBL/GenBank/DDBJ whole genome shotgun (WGS) entry which is preliminary data.</text>
</comment>
<dbReference type="AlphaFoldDB" id="A0A1L9QL00"/>
<evidence type="ECO:0000313" key="2">
    <source>
        <dbReference type="EMBL" id="OJJ18393.1"/>
    </source>
</evidence>
<name>A0A1L9QL00_9CYAN</name>
<keyword evidence="3" id="KW-1185">Reference proteome</keyword>
<dbReference type="Proteomes" id="UP000183940">
    <property type="component" value="Unassembled WGS sequence"/>
</dbReference>
<feature type="compositionally biased region" description="Low complexity" evidence="1">
    <location>
        <begin position="10"/>
        <end position="23"/>
    </location>
</feature>
<dbReference type="STRING" id="1925591.BI308_22445"/>
<accession>A0A1L9QL00</accession>
<sequence>MMSETDTPKESTVVEVEVSPETKAMVEEDEGLKNATETVKNETMALIEAIKTRAQSELHKAGNYTLETYLSSVKKAKTSLEEEHLFDPDRIENSLKLLQKDAEKNWDNIVKQAQEFGDRLSEAAKAAWEILTAPRSQSDAESKDPK</sequence>
<evidence type="ECO:0000256" key="1">
    <source>
        <dbReference type="SAM" id="MobiDB-lite"/>
    </source>
</evidence>
<gene>
    <name evidence="2" type="ORF">BI308_22445</name>
</gene>
<organism evidence="2 3">
    <name type="scientific">Roseofilum reptotaenium AO1-A</name>
    <dbReference type="NCBI Taxonomy" id="1925591"/>
    <lineage>
        <taxon>Bacteria</taxon>
        <taxon>Bacillati</taxon>
        <taxon>Cyanobacteriota</taxon>
        <taxon>Cyanophyceae</taxon>
        <taxon>Desertifilales</taxon>
        <taxon>Desertifilaceae</taxon>
        <taxon>Roseofilum</taxon>
    </lineage>
</organism>
<evidence type="ECO:0000313" key="3">
    <source>
        <dbReference type="Proteomes" id="UP000183940"/>
    </source>
</evidence>
<feature type="region of interest" description="Disordered" evidence="1">
    <location>
        <begin position="1"/>
        <end position="37"/>
    </location>
</feature>